<evidence type="ECO:0000256" key="3">
    <source>
        <dbReference type="ARBA" id="ARBA00006047"/>
    </source>
</evidence>
<comment type="caution">
    <text evidence="12">The sequence shown here is derived from an EMBL/GenBank/DDBJ whole genome shotgun (WGS) entry which is preliminary data.</text>
</comment>
<dbReference type="PROSITE" id="PS00102">
    <property type="entry name" value="PHOSPHORYLASE"/>
    <property type="match status" value="1"/>
</dbReference>
<evidence type="ECO:0000256" key="5">
    <source>
        <dbReference type="ARBA" id="ARBA00022676"/>
    </source>
</evidence>
<dbReference type="GO" id="GO:0005980">
    <property type="term" value="P:glycogen catabolic process"/>
    <property type="evidence" value="ECO:0007669"/>
    <property type="project" value="TreeGrafter"/>
</dbReference>
<evidence type="ECO:0000313" key="12">
    <source>
        <dbReference type="EMBL" id="OEJ74068.1"/>
    </source>
</evidence>
<sequence>MDKFLAQNPQMSLKEQIPATDNINIHIEDDRTGMTVETLKRAFIDNLYYIQGKNEFLATPYDYYVALAYTIRDRLLRRWIETTTTYIQQDVKSVYYLSAEFLMGRQLENNLLNLGLEEKIRQALSELGIDLGQLTILEAEPGLGNGGLGRLAACFLDSLATLEIPAVGYGIRYEFGIFDQRIENGVQVEHPDKWLRFGNPWEIRRPELTVDVLFGGHTEGHQDRHGHYRVRWVADRKVMGTPYDTPVPGYNHNTVNTLRLWRAGASEEFDFQVFNSGDYAGAVTDKISSENISKVLYPNDNTSQGKQLRLEQQYFFVSCSLQDIIRNYRRSHANFDVFPEKVAIQLNDTHPAIGVAELMRLLVDVHEVGWNRAWVITRACFAYTNHTLLSEALERWPVSLFERLLPRHLEIIYEINHRFLKEVRSRYPQDPQKAAQMSIIAELPEKSVCMAHLACVGSHAINGVAALHTELLKQDVLQDFYRFWPEKFNNKTNGVTPRRWLLLSNPRLCQLITSKIGKGWVTDLDQFRQLEAYADDPAFRQQWQEIKRACKQDLADYILLFNDVEVDLDSLFDVQVKRIHEYKRQLLMVLYIITLYNRIKRNPQIEIQPRTFIFAGKAAPGYYLAKLIIQLVNAIAPVINNDADVAGRLKVVFLAGYSVSLGQKVYPAAELSEQISTAGKEASGTGNMKFAMNGALTIGTLDGANIEIREEVGAENFFLFGLTAEQVYALKAEGYNPMTYFNENLELQEVIGRIAAGDFSHGDRETFKPLVNSLLDLDQYLLFADYQAYVDCQAQVDRAYRDRENWTRMSILNSARMGKFSSDRTIREYCKEIWKTRPLTIKVPDYDQGAVSLNVDPDTFNSQ</sequence>
<dbReference type="EC" id="2.4.1.1" evidence="11"/>
<evidence type="ECO:0000256" key="11">
    <source>
        <dbReference type="RuleBase" id="RU000587"/>
    </source>
</evidence>
<dbReference type="GO" id="GO:0005737">
    <property type="term" value="C:cytoplasm"/>
    <property type="evidence" value="ECO:0007669"/>
    <property type="project" value="TreeGrafter"/>
</dbReference>
<accession>A0A1E5QHH7</accession>
<dbReference type="InterPro" id="IPR035090">
    <property type="entry name" value="Pyridoxal_P_attach_site"/>
</dbReference>
<dbReference type="EMBL" id="MJGC01000073">
    <property type="protein sequence ID" value="OEJ74068.1"/>
    <property type="molecule type" value="Genomic_DNA"/>
</dbReference>
<dbReference type="FunFam" id="3.40.50.2000:FF:000002">
    <property type="entry name" value="Alpha-1,4 glucan phosphorylase"/>
    <property type="match status" value="1"/>
</dbReference>
<dbReference type="OrthoDB" id="9760804at2"/>
<evidence type="ECO:0000256" key="10">
    <source>
        <dbReference type="PIRSR" id="PIRSR000460-1"/>
    </source>
</evidence>
<dbReference type="FunFam" id="3.40.50.2000:FF:000005">
    <property type="entry name" value="Alpha-1,4 glucan phosphorylase"/>
    <property type="match status" value="1"/>
</dbReference>
<dbReference type="PIRSF" id="PIRSF000460">
    <property type="entry name" value="Pprylas_GlgP"/>
    <property type="match status" value="1"/>
</dbReference>
<comment type="similarity">
    <text evidence="3 11">Belongs to the glycogen phosphorylase family.</text>
</comment>
<keyword evidence="6 11" id="KW-0808">Transferase</keyword>
<comment type="function">
    <text evidence="9">Phosphorylase is an important allosteric enzyme in carbohydrate metabolism. Enzymes from different sources differ in their regulatory mechanisms and in their natural substrates. However, all known phosphorylases share catalytic and structural properties.</text>
</comment>
<evidence type="ECO:0000256" key="6">
    <source>
        <dbReference type="ARBA" id="ARBA00022679"/>
    </source>
</evidence>
<proteinExistence type="inferred from homology"/>
<protein>
    <recommendedName>
        <fullName evidence="11">Alpha-1,4 glucan phosphorylase</fullName>
        <ecNumber evidence="11">2.4.1.1</ecNumber>
    </recommendedName>
</protein>
<comment type="function">
    <text evidence="11">Allosteric enzyme that catalyzes the rate-limiting step in glycogen catabolism, the phosphorolytic cleavage of glycogen to produce glucose-1-phosphate, and plays a central role in maintaining cellular and organismal glucose homeostasis.</text>
</comment>
<dbReference type="PANTHER" id="PTHR11468">
    <property type="entry name" value="GLYCOGEN PHOSPHORYLASE"/>
    <property type="match status" value="1"/>
</dbReference>
<dbReference type="CDD" id="cd04300">
    <property type="entry name" value="GT35_Glycogen_Phosphorylase"/>
    <property type="match status" value="1"/>
</dbReference>
<comment type="cofactor">
    <cofactor evidence="2 11">
        <name>pyridoxal 5'-phosphate</name>
        <dbReference type="ChEBI" id="CHEBI:597326"/>
    </cofactor>
</comment>
<name>A0A1E5QHH7_9CYAN</name>
<keyword evidence="4" id="KW-0321">Glycogen metabolism</keyword>
<keyword evidence="5 11" id="KW-0328">Glycosyltransferase</keyword>
<organism evidence="12">
    <name type="scientific">Desertifilum tharense IPPAS B-1220</name>
    <dbReference type="NCBI Taxonomy" id="1781255"/>
    <lineage>
        <taxon>Bacteria</taxon>
        <taxon>Bacillati</taxon>
        <taxon>Cyanobacteriota</taxon>
        <taxon>Cyanophyceae</taxon>
        <taxon>Desertifilales</taxon>
        <taxon>Desertifilaceae</taxon>
        <taxon>Desertifilum</taxon>
    </lineage>
</organism>
<keyword evidence="7 10" id="KW-0663">Pyridoxal phosphate</keyword>
<evidence type="ECO:0000256" key="2">
    <source>
        <dbReference type="ARBA" id="ARBA00001933"/>
    </source>
</evidence>
<reference evidence="12" key="1">
    <citation type="submission" date="2016-09" db="EMBL/GenBank/DDBJ databases">
        <title>Draft genome of thermotolerant cyanobacterium Desertifilum sp. strain IPPAS B-1220.</title>
        <authorList>
            <person name="Sinetova M.A."/>
            <person name="Bolakhan K."/>
            <person name="Zayadan B.K."/>
            <person name="Mironov K.S."/>
            <person name="Ustinova V."/>
            <person name="Kupriyanova E.V."/>
            <person name="Sidorov R.A."/>
            <person name="Skrypnik A.N."/>
            <person name="Gogoleva N.E."/>
            <person name="Gogolev Y.V."/>
            <person name="Los D.A."/>
        </authorList>
    </citation>
    <scope>NUCLEOTIDE SEQUENCE [LARGE SCALE GENOMIC DNA]</scope>
    <source>
        <strain evidence="12">IPPAS B-1220</strain>
    </source>
</reference>
<evidence type="ECO:0000256" key="8">
    <source>
        <dbReference type="ARBA" id="ARBA00023277"/>
    </source>
</evidence>
<evidence type="ECO:0000256" key="9">
    <source>
        <dbReference type="ARBA" id="ARBA00025174"/>
    </source>
</evidence>
<dbReference type="Pfam" id="PF00343">
    <property type="entry name" value="Phosphorylase"/>
    <property type="match status" value="1"/>
</dbReference>
<evidence type="ECO:0000256" key="1">
    <source>
        <dbReference type="ARBA" id="ARBA00001275"/>
    </source>
</evidence>
<dbReference type="NCBIfam" id="TIGR02093">
    <property type="entry name" value="P_ylase"/>
    <property type="match status" value="1"/>
</dbReference>
<evidence type="ECO:0000256" key="4">
    <source>
        <dbReference type="ARBA" id="ARBA00022600"/>
    </source>
</evidence>
<dbReference type="SUPFAM" id="SSF53756">
    <property type="entry name" value="UDP-Glycosyltransferase/glycogen phosphorylase"/>
    <property type="match status" value="1"/>
</dbReference>
<dbReference type="AlphaFoldDB" id="A0A1E5QHH7"/>
<dbReference type="STRING" id="1781255.BH720_16350"/>
<comment type="catalytic activity">
    <reaction evidence="1 11">
        <text>[(1-&gt;4)-alpha-D-glucosyl](n) + phosphate = [(1-&gt;4)-alpha-D-glucosyl](n-1) + alpha-D-glucose 1-phosphate</text>
        <dbReference type="Rhea" id="RHEA:41732"/>
        <dbReference type="Rhea" id="RHEA-COMP:9584"/>
        <dbReference type="Rhea" id="RHEA-COMP:9586"/>
        <dbReference type="ChEBI" id="CHEBI:15444"/>
        <dbReference type="ChEBI" id="CHEBI:43474"/>
        <dbReference type="ChEBI" id="CHEBI:58601"/>
        <dbReference type="EC" id="2.4.1.1"/>
    </reaction>
</comment>
<dbReference type="GO" id="GO:0030170">
    <property type="term" value="F:pyridoxal phosphate binding"/>
    <property type="evidence" value="ECO:0007669"/>
    <property type="project" value="InterPro"/>
</dbReference>
<dbReference type="GO" id="GO:0008184">
    <property type="term" value="F:glycogen phosphorylase activity"/>
    <property type="evidence" value="ECO:0007669"/>
    <property type="project" value="InterPro"/>
</dbReference>
<dbReference type="PANTHER" id="PTHR11468:SF3">
    <property type="entry name" value="GLYCOGEN PHOSPHORYLASE, LIVER FORM"/>
    <property type="match status" value="1"/>
</dbReference>
<dbReference type="Gene3D" id="3.40.50.2000">
    <property type="entry name" value="Glycogen Phosphorylase B"/>
    <property type="match status" value="2"/>
</dbReference>
<evidence type="ECO:0000256" key="7">
    <source>
        <dbReference type="ARBA" id="ARBA00022898"/>
    </source>
</evidence>
<gene>
    <name evidence="12" type="ORF">BH720_16350</name>
</gene>
<dbReference type="InterPro" id="IPR011833">
    <property type="entry name" value="Glycg_phsphrylas"/>
</dbReference>
<feature type="modified residue" description="N6-(pyridoxal phosphate)lysine" evidence="10">
    <location>
        <position position="689"/>
    </location>
</feature>
<dbReference type="InterPro" id="IPR000811">
    <property type="entry name" value="Glyco_trans_35"/>
</dbReference>
<keyword evidence="8 11" id="KW-0119">Carbohydrate metabolism</keyword>